<proteinExistence type="predicted"/>
<dbReference type="EMBL" id="JAIFRP010000026">
    <property type="protein sequence ID" value="KAK2584183.1"/>
    <property type="molecule type" value="Genomic_DNA"/>
</dbReference>
<sequence>MLELSGTNDIEDEDVFCILKNNFEYKSKEKEDDGYKMARDIISMTSIHFDVIQGYRTRRIASSGSSPADESRCDISFSSNGQRRYNLKHTYGEQMRKKQN</sequence>
<dbReference type="Proteomes" id="UP001258017">
    <property type="component" value="Unassembled WGS sequence"/>
</dbReference>
<evidence type="ECO:0000313" key="1">
    <source>
        <dbReference type="EMBL" id="KAK2584183.1"/>
    </source>
</evidence>
<comment type="caution">
    <text evidence="1">The sequence shown here is derived from an EMBL/GenBank/DDBJ whole genome shotgun (WGS) entry which is preliminary data.</text>
</comment>
<reference evidence="1" key="1">
    <citation type="submission" date="2021-08" db="EMBL/GenBank/DDBJ databases">
        <authorList>
            <person name="Misof B."/>
            <person name="Oliver O."/>
            <person name="Podsiadlowski L."/>
            <person name="Donath A."/>
            <person name="Peters R."/>
            <person name="Mayer C."/>
            <person name="Rust J."/>
            <person name="Gunkel S."/>
            <person name="Lesny P."/>
            <person name="Martin S."/>
            <person name="Oeyen J.P."/>
            <person name="Petersen M."/>
            <person name="Panagiotis P."/>
            <person name="Wilbrandt J."/>
            <person name="Tanja T."/>
        </authorList>
    </citation>
    <scope>NUCLEOTIDE SEQUENCE</scope>
    <source>
        <strain evidence="1">GBR_01_08_01A</strain>
        <tissue evidence="1">Thorax + abdomen</tissue>
    </source>
</reference>
<organism evidence="1 2">
    <name type="scientific">Odynerus spinipes</name>
    <dbReference type="NCBI Taxonomy" id="1348599"/>
    <lineage>
        <taxon>Eukaryota</taxon>
        <taxon>Metazoa</taxon>
        <taxon>Ecdysozoa</taxon>
        <taxon>Arthropoda</taxon>
        <taxon>Hexapoda</taxon>
        <taxon>Insecta</taxon>
        <taxon>Pterygota</taxon>
        <taxon>Neoptera</taxon>
        <taxon>Endopterygota</taxon>
        <taxon>Hymenoptera</taxon>
        <taxon>Apocrita</taxon>
        <taxon>Aculeata</taxon>
        <taxon>Vespoidea</taxon>
        <taxon>Vespidae</taxon>
        <taxon>Eumeninae</taxon>
        <taxon>Odynerus</taxon>
    </lineage>
</organism>
<name>A0AAD9RRT2_9HYME</name>
<keyword evidence="2" id="KW-1185">Reference proteome</keyword>
<protein>
    <submittedName>
        <fullName evidence="1">Uncharacterized protein</fullName>
    </submittedName>
</protein>
<accession>A0AAD9RRT2</accession>
<dbReference type="AlphaFoldDB" id="A0AAD9RRT2"/>
<evidence type="ECO:0000313" key="2">
    <source>
        <dbReference type="Proteomes" id="UP001258017"/>
    </source>
</evidence>
<reference evidence="1" key="2">
    <citation type="journal article" date="2023" name="Commun. Biol.">
        <title>Intrasexual cuticular hydrocarbon dimorphism in a wasp sheds light on hydrocarbon biosynthesis genes in Hymenoptera.</title>
        <authorList>
            <person name="Moris V.C."/>
            <person name="Podsiadlowski L."/>
            <person name="Martin S."/>
            <person name="Oeyen J.P."/>
            <person name="Donath A."/>
            <person name="Petersen M."/>
            <person name="Wilbrandt J."/>
            <person name="Misof B."/>
            <person name="Liedtke D."/>
            <person name="Thamm M."/>
            <person name="Scheiner R."/>
            <person name="Schmitt T."/>
            <person name="Niehuis O."/>
        </authorList>
    </citation>
    <scope>NUCLEOTIDE SEQUENCE</scope>
    <source>
        <strain evidence="1">GBR_01_08_01A</strain>
    </source>
</reference>
<gene>
    <name evidence="1" type="ORF">KPH14_006611</name>
</gene>